<keyword evidence="3" id="KW-1185">Reference proteome</keyword>
<dbReference type="EMBL" id="CP101740">
    <property type="protein sequence ID" value="UUL81746.1"/>
    <property type="molecule type" value="Genomic_DNA"/>
</dbReference>
<keyword evidence="1" id="KW-1133">Transmembrane helix</keyword>
<evidence type="ECO:0000256" key="1">
    <source>
        <dbReference type="SAM" id="Phobius"/>
    </source>
</evidence>
<evidence type="ECO:0000313" key="2">
    <source>
        <dbReference type="EMBL" id="UUL81746.1"/>
    </source>
</evidence>
<organism evidence="2 3">
    <name type="scientific">Sphingomonas qomolangmaensis</name>
    <dbReference type="NCBI Taxonomy" id="2918765"/>
    <lineage>
        <taxon>Bacteria</taxon>
        <taxon>Pseudomonadati</taxon>
        <taxon>Pseudomonadota</taxon>
        <taxon>Alphaproteobacteria</taxon>
        <taxon>Sphingomonadales</taxon>
        <taxon>Sphingomonadaceae</taxon>
        <taxon>Sphingomonas</taxon>
    </lineage>
</organism>
<keyword evidence="1" id="KW-0812">Transmembrane</keyword>
<keyword evidence="1" id="KW-0472">Membrane</keyword>
<feature type="transmembrane region" description="Helical" evidence="1">
    <location>
        <begin position="27"/>
        <end position="45"/>
    </location>
</feature>
<name>A0ABY5L6Z3_9SPHN</name>
<feature type="transmembrane region" description="Helical" evidence="1">
    <location>
        <begin position="51"/>
        <end position="70"/>
    </location>
</feature>
<evidence type="ECO:0000313" key="3">
    <source>
        <dbReference type="Proteomes" id="UP001058533"/>
    </source>
</evidence>
<reference evidence="2" key="1">
    <citation type="submission" date="2022-07" db="EMBL/GenBank/DDBJ databases">
        <title>Sphingomonas sp. nov., a novel bacterium isolated from the north slope of the Mount Everest.</title>
        <authorList>
            <person name="Cui X."/>
            <person name="Liu Y."/>
        </authorList>
    </citation>
    <scope>NUCLEOTIDE SEQUENCE</scope>
    <source>
        <strain evidence="2">S5-59</strain>
    </source>
</reference>
<proteinExistence type="predicted"/>
<feature type="transmembrane region" description="Helical" evidence="1">
    <location>
        <begin position="115"/>
        <end position="133"/>
    </location>
</feature>
<gene>
    <name evidence="2" type="ORF">NMP03_11115</name>
</gene>
<dbReference type="Proteomes" id="UP001058533">
    <property type="component" value="Chromosome"/>
</dbReference>
<dbReference type="RefSeq" id="WP_256505471.1">
    <property type="nucleotide sequence ID" value="NZ_CP101740.1"/>
</dbReference>
<sequence length="147" mass="15664">MMSIEAQTALALATDARRRMAQRAASPPWYAPLYGLGMGGMVASFALPERLIVLGTTGCTLGVLVLYSIWQRRTGLNVSGYRRGRTMPVTVALLVCVLGLAAAAVVLRFRFGIDWAPVACGAVTAIVAGYASAGFDRVWRAEKDDLA</sequence>
<feature type="transmembrane region" description="Helical" evidence="1">
    <location>
        <begin position="91"/>
        <end position="109"/>
    </location>
</feature>
<protein>
    <submittedName>
        <fullName evidence="2">Uncharacterized protein</fullName>
    </submittedName>
</protein>
<accession>A0ABY5L6Z3</accession>